<dbReference type="InterPro" id="IPR032675">
    <property type="entry name" value="LRR_dom_sf"/>
</dbReference>
<dbReference type="Proteomes" id="UP000559256">
    <property type="component" value="Unassembled WGS sequence"/>
</dbReference>
<dbReference type="OrthoDB" id="2896477at2759"/>
<sequence>MTSISMMEDSKTLSSSNFLPLELVQLIVSHFDADRKALFSLSLVSSTWRSATVPHLFSEVSIWDPSDFIHLKNLIDLSPEIATHCVRSVIYEPGMSILGRGIANLSVDASFGLNKPSSSSSSIAAEATTLGIKPWDPPVPLPPMPKVTSLKWAPDKRQAVHVTPALHQHLENFPSLENLTLNAQFENLREFSVFTSLCNRAPLKKLVLNGTYLSTQKRKQRLKRSLDALVQALPSEQDTPKEDPEPTATQIPDLTSLETLLIDQCEFGCDWVIGFLLSSSKLSGPLHLRSFSLRGTSISTKSLTEILEATASTLEELTLDPLSSGGYYAQGTLIPSIPRLPHLQILTLGQIKLESGGLNPRPLLTWCSHLVSSLYDNSLVPSLQTIHFTFTLDPRERIFDWDNWPIEVTSLMRVADEVKVKVLFDIPDTMEGWEVEALKRLTQNRFPNLENVQVVHEIW</sequence>
<protein>
    <recommendedName>
        <fullName evidence="1">F-box domain-containing protein</fullName>
    </recommendedName>
</protein>
<dbReference type="AlphaFoldDB" id="A0A8H5G7X9"/>
<dbReference type="SUPFAM" id="SSF52047">
    <property type="entry name" value="RNI-like"/>
    <property type="match status" value="1"/>
</dbReference>
<evidence type="ECO:0000313" key="2">
    <source>
        <dbReference type="EMBL" id="KAF5360042.1"/>
    </source>
</evidence>
<reference evidence="2 3" key="1">
    <citation type="journal article" date="2020" name="ISME J.">
        <title>Uncovering the hidden diversity of litter-decomposition mechanisms in mushroom-forming fungi.</title>
        <authorList>
            <person name="Floudas D."/>
            <person name="Bentzer J."/>
            <person name="Ahren D."/>
            <person name="Johansson T."/>
            <person name="Persson P."/>
            <person name="Tunlid A."/>
        </authorList>
    </citation>
    <scope>NUCLEOTIDE SEQUENCE [LARGE SCALE GENOMIC DNA]</scope>
    <source>
        <strain evidence="2 3">CBS 291.85</strain>
    </source>
</reference>
<dbReference type="Gene3D" id="3.80.10.10">
    <property type="entry name" value="Ribonuclease Inhibitor"/>
    <property type="match status" value="1"/>
</dbReference>
<dbReference type="InterPro" id="IPR001810">
    <property type="entry name" value="F-box_dom"/>
</dbReference>
<feature type="domain" description="F-box" evidence="1">
    <location>
        <begin position="19"/>
        <end position="51"/>
    </location>
</feature>
<evidence type="ECO:0000259" key="1">
    <source>
        <dbReference type="Pfam" id="PF00646"/>
    </source>
</evidence>
<name>A0A8H5G7X9_9AGAR</name>
<accession>A0A8H5G7X9</accession>
<proteinExistence type="predicted"/>
<comment type="caution">
    <text evidence="2">The sequence shown here is derived from an EMBL/GenBank/DDBJ whole genome shotgun (WGS) entry which is preliminary data.</text>
</comment>
<organism evidence="2 3">
    <name type="scientific">Tetrapyrgos nigripes</name>
    <dbReference type="NCBI Taxonomy" id="182062"/>
    <lineage>
        <taxon>Eukaryota</taxon>
        <taxon>Fungi</taxon>
        <taxon>Dikarya</taxon>
        <taxon>Basidiomycota</taxon>
        <taxon>Agaricomycotina</taxon>
        <taxon>Agaricomycetes</taxon>
        <taxon>Agaricomycetidae</taxon>
        <taxon>Agaricales</taxon>
        <taxon>Marasmiineae</taxon>
        <taxon>Marasmiaceae</taxon>
        <taxon>Tetrapyrgos</taxon>
    </lineage>
</organism>
<keyword evidence="3" id="KW-1185">Reference proteome</keyword>
<dbReference type="Pfam" id="PF00646">
    <property type="entry name" value="F-box"/>
    <property type="match status" value="1"/>
</dbReference>
<evidence type="ECO:0000313" key="3">
    <source>
        <dbReference type="Proteomes" id="UP000559256"/>
    </source>
</evidence>
<gene>
    <name evidence="2" type="ORF">D9758_007623</name>
</gene>
<dbReference type="EMBL" id="JAACJM010000045">
    <property type="protein sequence ID" value="KAF5360042.1"/>
    <property type="molecule type" value="Genomic_DNA"/>
</dbReference>